<gene>
    <name evidence="7" type="ORF">GCM10010985_52020</name>
</gene>
<dbReference type="EMBL" id="BMEG01000011">
    <property type="protein sequence ID" value="GGD90939.1"/>
    <property type="molecule type" value="Genomic_DNA"/>
</dbReference>
<comment type="caution">
    <text evidence="7">The sequence shown here is derived from an EMBL/GenBank/DDBJ whole genome shotgun (WGS) entry which is preliminary data.</text>
</comment>
<feature type="transmembrane region" description="Helical" evidence="5">
    <location>
        <begin position="270"/>
        <end position="287"/>
    </location>
</feature>
<dbReference type="PANTHER" id="PTHR32322:SF9">
    <property type="entry name" value="AMINO-ACID METABOLITE EFFLUX PUMP-RELATED"/>
    <property type="match status" value="1"/>
</dbReference>
<keyword evidence="3 5" id="KW-1133">Transmembrane helix</keyword>
<feature type="transmembrane region" description="Helical" evidence="5">
    <location>
        <begin position="35"/>
        <end position="52"/>
    </location>
</feature>
<name>A0ABQ1S2C0_9BURK</name>
<feature type="transmembrane region" description="Helical" evidence="5">
    <location>
        <begin position="59"/>
        <end position="81"/>
    </location>
</feature>
<feature type="domain" description="EamA" evidence="6">
    <location>
        <begin position="142"/>
        <end position="281"/>
    </location>
</feature>
<feature type="transmembrane region" description="Helical" evidence="5">
    <location>
        <begin position="87"/>
        <end position="108"/>
    </location>
</feature>
<evidence type="ECO:0000313" key="7">
    <source>
        <dbReference type="EMBL" id="GGD90939.1"/>
    </source>
</evidence>
<evidence type="ECO:0000256" key="1">
    <source>
        <dbReference type="ARBA" id="ARBA00004141"/>
    </source>
</evidence>
<sequence>MAMSPRDLLIATVVIFAWGVNFVVIKLGLHGVPPMLLGALRFALAALPAFFVKRPQIPLRWLFAYGLTISLGQFALLFYGMSVGMPAGLASLVLQAQAFFTLIFAAMFLGERIRAANVIGLLIAAAGLALIGMHGGQAMTLTGFLFTLGAASMWALGNIATKRMGKVDLLSLVVWASLIPPLPFLVLSLIFEGPARIESSLASIPLVSVLAVCYLAFIATLVGYSLWGKLLARYAAGQVAPFSLLVPVIGLASAALFLDEGMSSMEVAGAALVMAGLAVNVFGGRIVQRFASAAR</sequence>
<evidence type="ECO:0000259" key="6">
    <source>
        <dbReference type="Pfam" id="PF00892"/>
    </source>
</evidence>
<dbReference type="InterPro" id="IPR050638">
    <property type="entry name" value="AA-Vitamin_Transporters"/>
</dbReference>
<protein>
    <submittedName>
        <fullName evidence="7">O-acetylserine/cysteine exporter</fullName>
    </submittedName>
</protein>
<evidence type="ECO:0000256" key="4">
    <source>
        <dbReference type="ARBA" id="ARBA00023136"/>
    </source>
</evidence>
<feature type="transmembrane region" description="Helical" evidence="5">
    <location>
        <begin position="7"/>
        <end position="29"/>
    </location>
</feature>
<feature type="transmembrane region" description="Helical" evidence="5">
    <location>
        <begin position="169"/>
        <end position="191"/>
    </location>
</feature>
<evidence type="ECO:0000256" key="2">
    <source>
        <dbReference type="ARBA" id="ARBA00022692"/>
    </source>
</evidence>
<reference evidence="8" key="1">
    <citation type="journal article" date="2019" name="Int. J. Syst. Evol. Microbiol.">
        <title>The Global Catalogue of Microorganisms (GCM) 10K type strain sequencing project: providing services to taxonomists for standard genome sequencing and annotation.</title>
        <authorList>
            <consortium name="The Broad Institute Genomics Platform"/>
            <consortium name="The Broad Institute Genome Sequencing Center for Infectious Disease"/>
            <person name="Wu L."/>
            <person name="Ma J."/>
        </authorList>
    </citation>
    <scope>NUCLEOTIDE SEQUENCE [LARGE SCALE GENOMIC DNA]</scope>
    <source>
        <strain evidence="8">CGMCC 1.11013</strain>
    </source>
</reference>
<dbReference type="InterPro" id="IPR000620">
    <property type="entry name" value="EamA_dom"/>
</dbReference>
<evidence type="ECO:0000256" key="3">
    <source>
        <dbReference type="ARBA" id="ARBA00022989"/>
    </source>
</evidence>
<feature type="transmembrane region" description="Helical" evidence="5">
    <location>
        <begin position="203"/>
        <end position="227"/>
    </location>
</feature>
<evidence type="ECO:0000256" key="5">
    <source>
        <dbReference type="SAM" id="Phobius"/>
    </source>
</evidence>
<proteinExistence type="predicted"/>
<feature type="transmembrane region" description="Helical" evidence="5">
    <location>
        <begin position="139"/>
        <end position="157"/>
    </location>
</feature>
<dbReference type="InterPro" id="IPR037185">
    <property type="entry name" value="EmrE-like"/>
</dbReference>
<dbReference type="Proteomes" id="UP000597138">
    <property type="component" value="Unassembled WGS sequence"/>
</dbReference>
<dbReference type="Pfam" id="PF00892">
    <property type="entry name" value="EamA"/>
    <property type="match status" value="2"/>
</dbReference>
<keyword evidence="2 5" id="KW-0812">Transmembrane</keyword>
<keyword evidence="8" id="KW-1185">Reference proteome</keyword>
<feature type="domain" description="EamA" evidence="6">
    <location>
        <begin position="9"/>
        <end position="132"/>
    </location>
</feature>
<evidence type="ECO:0000313" key="8">
    <source>
        <dbReference type="Proteomes" id="UP000597138"/>
    </source>
</evidence>
<dbReference type="SUPFAM" id="SSF103481">
    <property type="entry name" value="Multidrug resistance efflux transporter EmrE"/>
    <property type="match status" value="2"/>
</dbReference>
<accession>A0ABQ1S2C0</accession>
<comment type="subcellular location">
    <subcellularLocation>
        <location evidence="1">Membrane</location>
        <topology evidence="1">Multi-pass membrane protein</topology>
    </subcellularLocation>
</comment>
<feature type="transmembrane region" description="Helical" evidence="5">
    <location>
        <begin position="239"/>
        <end position="258"/>
    </location>
</feature>
<dbReference type="PANTHER" id="PTHR32322">
    <property type="entry name" value="INNER MEMBRANE TRANSPORTER"/>
    <property type="match status" value="1"/>
</dbReference>
<keyword evidence="4 5" id="KW-0472">Membrane</keyword>
<feature type="transmembrane region" description="Helical" evidence="5">
    <location>
        <begin position="115"/>
        <end position="133"/>
    </location>
</feature>
<organism evidence="7 8">
    <name type="scientific">Caballeronia grimmiae</name>
    <dbReference type="NCBI Taxonomy" id="1071679"/>
    <lineage>
        <taxon>Bacteria</taxon>
        <taxon>Pseudomonadati</taxon>
        <taxon>Pseudomonadota</taxon>
        <taxon>Betaproteobacteria</taxon>
        <taxon>Burkholderiales</taxon>
        <taxon>Burkholderiaceae</taxon>
        <taxon>Caballeronia</taxon>
    </lineage>
</organism>